<proteinExistence type="predicted"/>
<name>X1MSZ1_9ZZZZ</name>
<gene>
    <name evidence="1" type="ORF">S06H3_49383</name>
</gene>
<reference evidence="1" key="1">
    <citation type="journal article" date="2014" name="Front. Microbiol.">
        <title>High frequency of phylogenetically diverse reductive dehalogenase-homologous genes in deep subseafloor sedimentary metagenomes.</title>
        <authorList>
            <person name="Kawai M."/>
            <person name="Futagami T."/>
            <person name="Toyoda A."/>
            <person name="Takaki Y."/>
            <person name="Nishi S."/>
            <person name="Hori S."/>
            <person name="Arai W."/>
            <person name="Tsubouchi T."/>
            <person name="Morono Y."/>
            <person name="Uchiyama I."/>
            <person name="Ito T."/>
            <person name="Fujiyama A."/>
            <person name="Inagaki F."/>
            <person name="Takami H."/>
        </authorList>
    </citation>
    <scope>NUCLEOTIDE SEQUENCE</scope>
    <source>
        <strain evidence="1">Expedition CK06-06</strain>
    </source>
</reference>
<accession>X1MSZ1</accession>
<evidence type="ECO:0008006" key="2">
    <source>
        <dbReference type="Google" id="ProtNLM"/>
    </source>
</evidence>
<sequence length="254" mass="27724">ITLPITVTVKIPPENRLLRLLEPVAAEFVIGALTGISTTLYPSTDEDLTIYADNELAIPADTTIFIEVGSIVKLAENTEVTIPAENIAKMENAEAAENRPANWTQDNEATYLEWHGDENHQIASGGSLDFPFAITTSAGGEYTLYLRTKDTKGVIHIREVTLTVDNVLPEVEIDVSPDWVKGNTKVTITVTASETLAKLDNVMVAENNATENTQVTMTPNADKTVWTGTYTTGDNENRDGAATVYVRDFEDLYG</sequence>
<feature type="non-terminal residue" evidence="1">
    <location>
        <position position="254"/>
    </location>
</feature>
<dbReference type="AlphaFoldDB" id="X1MSZ1"/>
<organism evidence="1">
    <name type="scientific">marine sediment metagenome</name>
    <dbReference type="NCBI Taxonomy" id="412755"/>
    <lineage>
        <taxon>unclassified sequences</taxon>
        <taxon>metagenomes</taxon>
        <taxon>ecological metagenomes</taxon>
    </lineage>
</organism>
<protein>
    <recommendedName>
        <fullName evidence="2">Bacterial Ig-like domain-containing protein</fullName>
    </recommendedName>
</protein>
<dbReference type="EMBL" id="BARV01031181">
    <property type="protein sequence ID" value="GAI34797.1"/>
    <property type="molecule type" value="Genomic_DNA"/>
</dbReference>
<evidence type="ECO:0000313" key="1">
    <source>
        <dbReference type="EMBL" id="GAI34797.1"/>
    </source>
</evidence>
<feature type="non-terminal residue" evidence="1">
    <location>
        <position position="1"/>
    </location>
</feature>
<comment type="caution">
    <text evidence="1">The sequence shown here is derived from an EMBL/GenBank/DDBJ whole genome shotgun (WGS) entry which is preliminary data.</text>
</comment>